<accession>A0A9D4GBV5</accession>
<evidence type="ECO:0000313" key="1">
    <source>
        <dbReference type="EMBL" id="KAH3812190.1"/>
    </source>
</evidence>
<keyword evidence="2" id="KW-1185">Reference proteome</keyword>
<name>A0A9D4GBV5_DREPO</name>
<organism evidence="1 2">
    <name type="scientific">Dreissena polymorpha</name>
    <name type="common">Zebra mussel</name>
    <name type="synonym">Mytilus polymorpha</name>
    <dbReference type="NCBI Taxonomy" id="45954"/>
    <lineage>
        <taxon>Eukaryota</taxon>
        <taxon>Metazoa</taxon>
        <taxon>Spiralia</taxon>
        <taxon>Lophotrochozoa</taxon>
        <taxon>Mollusca</taxon>
        <taxon>Bivalvia</taxon>
        <taxon>Autobranchia</taxon>
        <taxon>Heteroconchia</taxon>
        <taxon>Euheterodonta</taxon>
        <taxon>Imparidentia</taxon>
        <taxon>Neoheterodontei</taxon>
        <taxon>Myida</taxon>
        <taxon>Dreissenoidea</taxon>
        <taxon>Dreissenidae</taxon>
        <taxon>Dreissena</taxon>
    </lineage>
</organism>
<sequence length="64" mass="6982">MSAPVPSNPEGACIIPNAPNVYVTCPATSRIRKVGVTVNDIQRTCRCCEYRGKPMADTLNELCR</sequence>
<reference evidence="1" key="1">
    <citation type="journal article" date="2019" name="bioRxiv">
        <title>The Genome of the Zebra Mussel, Dreissena polymorpha: A Resource for Invasive Species Research.</title>
        <authorList>
            <person name="McCartney M.A."/>
            <person name="Auch B."/>
            <person name="Kono T."/>
            <person name="Mallez S."/>
            <person name="Zhang Y."/>
            <person name="Obille A."/>
            <person name="Becker A."/>
            <person name="Abrahante J.E."/>
            <person name="Garbe J."/>
            <person name="Badalamenti J.P."/>
            <person name="Herman A."/>
            <person name="Mangelson H."/>
            <person name="Liachko I."/>
            <person name="Sullivan S."/>
            <person name="Sone E.D."/>
            <person name="Koren S."/>
            <person name="Silverstein K.A.T."/>
            <person name="Beckman K.B."/>
            <person name="Gohl D.M."/>
        </authorList>
    </citation>
    <scope>NUCLEOTIDE SEQUENCE</scope>
    <source>
        <strain evidence="1">Duluth1</strain>
        <tissue evidence="1">Whole animal</tissue>
    </source>
</reference>
<gene>
    <name evidence="1" type="ORF">DPMN_140614</name>
</gene>
<dbReference type="Proteomes" id="UP000828390">
    <property type="component" value="Unassembled WGS sequence"/>
</dbReference>
<evidence type="ECO:0000313" key="2">
    <source>
        <dbReference type="Proteomes" id="UP000828390"/>
    </source>
</evidence>
<dbReference type="EMBL" id="JAIWYP010000006">
    <property type="protein sequence ID" value="KAH3812190.1"/>
    <property type="molecule type" value="Genomic_DNA"/>
</dbReference>
<reference evidence="1" key="2">
    <citation type="submission" date="2020-11" db="EMBL/GenBank/DDBJ databases">
        <authorList>
            <person name="McCartney M.A."/>
            <person name="Auch B."/>
            <person name="Kono T."/>
            <person name="Mallez S."/>
            <person name="Becker A."/>
            <person name="Gohl D.M."/>
            <person name="Silverstein K.A.T."/>
            <person name="Koren S."/>
            <person name="Bechman K.B."/>
            <person name="Herman A."/>
            <person name="Abrahante J.E."/>
            <person name="Garbe J."/>
        </authorList>
    </citation>
    <scope>NUCLEOTIDE SEQUENCE</scope>
    <source>
        <strain evidence="1">Duluth1</strain>
        <tissue evidence="1">Whole animal</tissue>
    </source>
</reference>
<dbReference type="AlphaFoldDB" id="A0A9D4GBV5"/>
<proteinExistence type="predicted"/>
<protein>
    <submittedName>
        <fullName evidence="1">Uncharacterized protein</fullName>
    </submittedName>
</protein>
<comment type="caution">
    <text evidence="1">The sequence shown here is derived from an EMBL/GenBank/DDBJ whole genome shotgun (WGS) entry which is preliminary data.</text>
</comment>